<keyword evidence="2" id="KW-1185">Reference proteome</keyword>
<reference evidence="1 2" key="1">
    <citation type="journal article" date="2012" name="Genome Biol.">
        <title>Sequencing three crocodilian genomes to illuminate the evolution of archosaurs and amniotes.</title>
        <authorList>
            <person name="St John J.A."/>
            <person name="Braun E.L."/>
            <person name="Isberg S.R."/>
            <person name="Miles L.G."/>
            <person name="Chong A.Y."/>
            <person name="Gongora J."/>
            <person name="Dalzell P."/>
            <person name="Moran C."/>
            <person name="Bed'hom B."/>
            <person name="Abzhanov A."/>
            <person name="Burgess S.C."/>
            <person name="Cooksey A.M."/>
            <person name="Castoe T.A."/>
            <person name="Crawford N.G."/>
            <person name="Densmore L.D."/>
            <person name="Drew J.C."/>
            <person name="Edwards S.V."/>
            <person name="Faircloth B.C."/>
            <person name="Fujita M.K."/>
            <person name="Greenwold M.J."/>
            <person name="Hoffmann F.G."/>
            <person name="Howard J.M."/>
            <person name="Iguchi T."/>
            <person name="Janes D.E."/>
            <person name="Khan S.Y."/>
            <person name="Kohno S."/>
            <person name="de Koning A.J."/>
            <person name="Lance S.L."/>
            <person name="McCarthy F.M."/>
            <person name="McCormack J.E."/>
            <person name="Merchant M.E."/>
            <person name="Peterson D.G."/>
            <person name="Pollock D.D."/>
            <person name="Pourmand N."/>
            <person name="Raney B.J."/>
            <person name="Roessler K.A."/>
            <person name="Sanford J.R."/>
            <person name="Sawyer R.H."/>
            <person name="Schmidt C.J."/>
            <person name="Triplett E.W."/>
            <person name="Tuberville T.D."/>
            <person name="Venegas-Anaya M."/>
            <person name="Howard J.T."/>
            <person name="Jarvis E.D."/>
            <person name="Guillette L.J.Jr."/>
            <person name="Glenn T.C."/>
            <person name="Green R.E."/>
            <person name="Ray D.A."/>
        </authorList>
    </citation>
    <scope>NUCLEOTIDE SEQUENCE [LARGE SCALE GENOMIC DNA]</scope>
    <source>
        <strain evidence="1">KSC_2009_1</strain>
    </source>
</reference>
<evidence type="ECO:0000313" key="2">
    <source>
        <dbReference type="Proteomes" id="UP000050525"/>
    </source>
</evidence>
<comment type="caution">
    <text evidence="1">The sequence shown here is derived from an EMBL/GenBank/DDBJ whole genome shotgun (WGS) entry which is preliminary data.</text>
</comment>
<name>A0A151PFH2_ALLMI</name>
<sequence>MQPFPFCSGILSSLGTMGGDSHFEGQHGFMDFSTVTLAAALDWDLRMYNKQLARERNRRRRIRASPRAV</sequence>
<proteinExistence type="predicted"/>
<dbReference type="Proteomes" id="UP000050525">
    <property type="component" value="Unassembled WGS sequence"/>
</dbReference>
<evidence type="ECO:0000313" key="1">
    <source>
        <dbReference type="EMBL" id="KYO47684.1"/>
    </source>
</evidence>
<accession>A0A151PFH2</accession>
<gene>
    <name evidence="1" type="ORF">Y1Q_0019771</name>
</gene>
<protein>
    <submittedName>
        <fullName evidence="1">Uncharacterized protein</fullName>
    </submittedName>
</protein>
<dbReference type="AlphaFoldDB" id="A0A151PFH2"/>
<dbReference type="EMBL" id="AKHW03000416">
    <property type="protein sequence ID" value="KYO47684.1"/>
    <property type="molecule type" value="Genomic_DNA"/>
</dbReference>
<organism evidence="1 2">
    <name type="scientific">Alligator mississippiensis</name>
    <name type="common">American alligator</name>
    <dbReference type="NCBI Taxonomy" id="8496"/>
    <lineage>
        <taxon>Eukaryota</taxon>
        <taxon>Metazoa</taxon>
        <taxon>Chordata</taxon>
        <taxon>Craniata</taxon>
        <taxon>Vertebrata</taxon>
        <taxon>Euteleostomi</taxon>
        <taxon>Archelosauria</taxon>
        <taxon>Archosauria</taxon>
        <taxon>Crocodylia</taxon>
        <taxon>Alligatoridae</taxon>
        <taxon>Alligatorinae</taxon>
        <taxon>Alligator</taxon>
    </lineage>
</organism>